<keyword evidence="2" id="KW-1133">Transmembrane helix</keyword>
<dbReference type="PROSITE" id="PS51820">
    <property type="entry name" value="PA14"/>
    <property type="match status" value="1"/>
</dbReference>
<dbReference type="InterPro" id="IPR011658">
    <property type="entry name" value="PA14_dom"/>
</dbReference>
<dbReference type="Pfam" id="PF01345">
    <property type="entry name" value="DUF11"/>
    <property type="match status" value="2"/>
</dbReference>
<dbReference type="PANTHER" id="PTHR34819">
    <property type="entry name" value="LARGE CYSTEINE-RICH PERIPLASMIC PROTEIN OMCB"/>
    <property type="match status" value="1"/>
</dbReference>
<feature type="region of interest" description="Disordered" evidence="1">
    <location>
        <begin position="1260"/>
        <end position="1322"/>
    </location>
</feature>
<feature type="region of interest" description="Disordered" evidence="1">
    <location>
        <begin position="531"/>
        <end position="550"/>
    </location>
</feature>
<evidence type="ECO:0000256" key="3">
    <source>
        <dbReference type="SAM" id="SignalP"/>
    </source>
</evidence>
<sequence>MKKLILHRWIPVLAGIALTISSMSPTTAAFANDNACNEDNILTNSSFEEPIVTNGANWDIFGPTGFIPGWQADWRSDVPTVWNDFQRPAPQIELQNGVNGWTAKEGNQWTELDTDWVGPGGPLNGEPASIQLWQDITTVPGSNYEIRFWTSPRPGVGAADNTTETKWGDTILDTITENGTANANTVWTEHIYTAAAVGATTRLMFTDLGIANSLGGFVDKVSVARVCEPSTPEIPCDFGEQTGWYGEYFNYSRNHPDMNLNPSLWPDKTHGDPMGDVAPWTADWYTQPYFRFWQVDANLAFGGNFFPFDPPKDEEIDNGHDYHFGAHWTSKVTVPTDGDYDFTLRTDDDAWLYLDGELIADNSGIHPPVTINGTLALTTTPKILDIYFAERHVVQSHMYFAFTGDIQPQIVPYNRACPEPEPKDPPKVTLEKTGEYDQSNINSLGQITYELDWAITGEGSLDNVTITDPLPAGTQFVSASDGGTLETGDIVTWDLGPKSAGDFGTASFIVSLDAAFASAVVSTDQGLRKNSTPVIADRSHPENALGAPQSTGADFDAPGFPEDEWFYSLGFPTETKSASITLEFATPVFNGPGQDLRIFEVTYGPGTGYPMERITVEVSQDLATWIDLPGFVNRDGIVHLPADIPFIKYVRLTDASNVNLFEDTADGYDVDAVLALHPGVCEINNTATLTGGFQQTENTTIPVVANAEFLLTINQTACVPTVRIAKAGSYYSETNEITYTIDWSVGGKGTLYDIWVTDELPNGTTYVDGSASDPDAGGPLLPGALDGTTVEWFLDDQPAGASGTLTFQATVDSTEAWADRVASFRQGKRWNGTPVLAERSNPAKALGEAERNDTVNFVSLGFGEMVENTQYGELILEFDNYILNGAGADIEVVETSYGSPSDSAYPETVELFVSQNGSTWYSLGMGIQDEMFSFENGSTVLPWAKYVKLIDRSDKSEFSNSPETDGYDVDGVRAIYPGAEECSIDNTVLISGESTADELWQIVTPNIEAEATTTTEINPIACIPEEPQEPIAGTVMGIKFNDHDSDGVKDDNDGGLAGWKIYAGTLVDTVEVDAHSLREDGDGNAVPSNIVLDNFQKYILRTTGTFSAGDSITADAQYSTRSDPNIWTDLVENYGGWGVELLDLWIGSDFSLWGSFNPEHTYWHTEIGTGNTISLHIHDIFASNNVGELTVQIYEVLAETTTDEDGEYTLDLPAELEGEVIITEETQTGWTQTYPMPAGYHVVSADELTENINFGNHDILDQQEEGDDENGDDQEGDDDEDNDDGGVTGQGGGGSGGGDEGDLQDQGDILGDQTNNDDQTGNDTGGWGGWSVLGWILIPLLLLLILIYLIYRWLNHQKGNSGGSGV</sequence>
<dbReference type="InterPro" id="IPR037524">
    <property type="entry name" value="PA14/GLEYA"/>
</dbReference>
<comment type="caution">
    <text evidence="5">The sequence shown here is derived from an EMBL/GenBank/DDBJ whole genome shotgun (WGS) entry which is preliminary data.</text>
</comment>
<feature type="signal peptide" evidence="3">
    <location>
        <begin position="1"/>
        <end position="31"/>
    </location>
</feature>
<evidence type="ECO:0000259" key="4">
    <source>
        <dbReference type="PROSITE" id="PS51820"/>
    </source>
</evidence>
<keyword evidence="3" id="KW-0732">Signal</keyword>
<gene>
    <name evidence="5" type="ORF">UY32_C0019G0003</name>
</gene>
<dbReference type="SMART" id="SM00758">
    <property type="entry name" value="PA14"/>
    <property type="match status" value="1"/>
</dbReference>
<dbReference type="Proteomes" id="UP000034600">
    <property type="component" value="Unassembled WGS sequence"/>
</dbReference>
<feature type="compositionally biased region" description="Acidic residues" evidence="1">
    <location>
        <begin position="1261"/>
        <end position="1284"/>
    </location>
</feature>
<feature type="domain" description="PA14" evidence="4">
    <location>
        <begin position="275"/>
        <end position="416"/>
    </location>
</feature>
<reference evidence="5 6" key="1">
    <citation type="journal article" date="2015" name="Nature">
        <title>rRNA introns, odd ribosomes, and small enigmatic genomes across a large radiation of phyla.</title>
        <authorList>
            <person name="Brown C.T."/>
            <person name="Hug L.A."/>
            <person name="Thomas B.C."/>
            <person name="Sharon I."/>
            <person name="Castelle C.J."/>
            <person name="Singh A."/>
            <person name="Wilkins M.J."/>
            <person name="Williams K.H."/>
            <person name="Banfield J.F."/>
        </authorList>
    </citation>
    <scope>NUCLEOTIDE SEQUENCE [LARGE SCALE GENOMIC DNA]</scope>
</reference>
<proteinExistence type="predicted"/>
<dbReference type="PANTHER" id="PTHR34819:SF3">
    <property type="entry name" value="CELL SURFACE PROTEIN"/>
    <property type="match status" value="1"/>
</dbReference>
<dbReference type="InterPro" id="IPR001434">
    <property type="entry name" value="OmcB-like_DUF11"/>
</dbReference>
<name>A0A0G1UX37_9BACT</name>
<feature type="compositionally biased region" description="Low complexity" evidence="1">
    <location>
        <begin position="1306"/>
        <end position="1322"/>
    </location>
</feature>
<dbReference type="InterPro" id="IPR047589">
    <property type="entry name" value="DUF11_rpt"/>
</dbReference>
<accession>A0A0G1UX37</accession>
<evidence type="ECO:0000313" key="5">
    <source>
        <dbReference type="EMBL" id="KKU98611.1"/>
    </source>
</evidence>
<dbReference type="Gene3D" id="2.60.120.260">
    <property type="entry name" value="Galactose-binding domain-like"/>
    <property type="match status" value="1"/>
</dbReference>
<feature type="compositionally biased region" description="Gly residues" evidence="1">
    <location>
        <begin position="1286"/>
        <end position="1298"/>
    </location>
</feature>
<organism evidence="5 6">
    <name type="scientific">Candidatus Jorgensenbacteria bacterium GW2011_GWC1_48_8</name>
    <dbReference type="NCBI Taxonomy" id="1618666"/>
    <lineage>
        <taxon>Bacteria</taxon>
        <taxon>Candidatus Joergenseniibacteriota</taxon>
    </lineage>
</organism>
<feature type="chain" id="PRO_5002540117" description="PA14 domain-containing protein" evidence="3">
    <location>
        <begin position="32"/>
        <end position="1366"/>
    </location>
</feature>
<evidence type="ECO:0000313" key="6">
    <source>
        <dbReference type="Proteomes" id="UP000034600"/>
    </source>
</evidence>
<evidence type="ECO:0000256" key="2">
    <source>
        <dbReference type="SAM" id="Phobius"/>
    </source>
</evidence>
<dbReference type="NCBIfam" id="TIGR01451">
    <property type="entry name" value="B_ant_repeat"/>
    <property type="match status" value="2"/>
</dbReference>
<dbReference type="EMBL" id="LCPO01000019">
    <property type="protein sequence ID" value="KKU98611.1"/>
    <property type="molecule type" value="Genomic_DNA"/>
</dbReference>
<keyword evidence="2" id="KW-0812">Transmembrane</keyword>
<dbReference type="SUPFAM" id="SSF56988">
    <property type="entry name" value="Anthrax protective antigen"/>
    <property type="match status" value="1"/>
</dbReference>
<evidence type="ECO:0000256" key="1">
    <source>
        <dbReference type="SAM" id="MobiDB-lite"/>
    </source>
</evidence>
<feature type="transmembrane region" description="Helical" evidence="2">
    <location>
        <begin position="1327"/>
        <end position="1351"/>
    </location>
</feature>
<dbReference type="Pfam" id="PF07691">
    <property type="entry name" value="PA14"/>
    <property type="match status" value="1"/>
</dbReference>
<protein>
    <recommendedName>
        <fullName evidence="4">PA14 domain-containing protein</fullName>
    </recommendedName>
</protein>
<keyword evidence="2" id="KW-0472">Membrane</keyword>
<dbReference type="InterPro" id="IPR051172">
    <property type="entry name" value="Chlamydia_OmcB"/>
</dbReference>